<dbReference type="OrthoDB" id="6629734at2759"/>
<dbReference type="PANTHER" id="PTHR37984:SF5">
    <property type="entry name" value="PROTEIN NYNRIN-LIKE"/>
    <property type="match status" value="1"/>
</dbReference>
<reference evidence="2 3" key="1">
    <citation type="journal article" date="2018" name="Gigascience">
        <title>Genomes of trombidid mites reveal novel predicted allergens and laterally-transferred genes associated with secondary metabolism.</title>
        <authorList>
            <person name="Dong X."/>
            <person name="Chaisiri K."/>
            <person name="Xia D."/>
            <person name="Armstrong S.D."/>
            <person name="Fang Y."/>
            <person name="Donnelly M.J."/>
            <person name="Kadowaki T."/>
            <person name="McGarry J.W."/>
            <person name="Darby A.C."/>
            <person name="Makepeace B.L."/>
        </authorList>
    </citation>
    <scope>NUCLEOTIDE SEQUENCE [LARGE SCALE GENOMIC DNA]</scope>
    <source>
        <strain evidence="2">UoL-WK</strain>
    </source>
</reference>
<dbReference type="STRING" id="1965070.A0A443QDJ3"/>
<feature type="region of interest" description="Disordered" evidence="1">
    <location>
        <begin position="147"/>
        <end position="214"/>
    </location>
</feature>
<name>A0A443QDJ3_9ACAR</name>
<feature type="non-terminal residue" evidence="2">
    <location>
        <position position="214"/>
    </location>
</feature>
<dbReference type="InterPro" id="IPR050951">
    <property type="entry name" value="Retrovirus_Pol_polyprotein"/>
</dbReference>
<protein>
    <submittedName>
        <fullName evidence="2">Uncharacterized protein</fullName>
    </submittedName>
</protein>
<sequence>IASDCIECQRVQNLPPRLVHPWEWPTTPWQRLHLDFAGPFMGSNFLIVVDAHSKCYRRTPHSTTCESPSLLLLNRQLRTRLDLIKPNMAQNVANKQETSIRNPNTYTFTANDKVAVKIIPLDKPEPIELPQVQESSNGQVETPSEIVNAESGEASVPIENSSKDISTNITTSNISDTSNEQLTVKARRGRGPARSYGPPTRRSERLINQRKVKV</sequence>
<feature type="non-terminal residue" evidence="2">
    <location>
        <position position="1"/>
    </location>
</feature>
<dbReference type="AlphaFoldDB" id="A0A443QDJ3"/>
<accession>A0A443QDJ3</accession>
<dbReference type="Proteomes" id="UP000285301">
    <property type="component" value="Unassembled WGS sequence"/>
</dbReference>
<evidence type="ECO:0000256" key="1">
    <source>
        <dbReference type="SAM" id="MobiDB-lite"/>
    </source>
</evidence>
<keyword evidence="3" id="KW-1185">Reference proteome</keyword>
<comment type="caution">
    <text evidence="2">The sequence shown here is derived from an EMBL/GenBank/DDBJ whole genome shotgun (WGS) entry which is preliminary data.</text>
</comment>
<dbReference type="PANTHER" id="PTHR37984">
    <property type="entry name" value="PROTEIN CBG26694"/>
    <property type="match status" value="1"/>
</dbReference>
<evidence type="ECO:0000313" key="3">
    <source>
        <dbReference type="Proteomes" id="UP000285301"/>
    </source>
</evidence>
<organism evidence="2 3">
    <name type="scientific">Dinothrombium tinctorium</name>
    <dbReference type="NCBI Taxonomy" id="1965070"/>
    <lineage>
        <taxon>Eukaryota</taxon>
        <taxon>Metazoa</taxon>
        <taxon>Ecdysozoa</taxon>
        <taxon>Arthropoda</taxon>
        <taxon>Chelicerata</taxon>
        <taxon>Arachnida</taxon>
        <taxon>Acari</taxon>
        <taxon>Acariformes</taxon>
        <taxon>Trombidiformes</taxon>
        <taxon>Prostigmata</taxon>
        <taxon>Anystina</taxon>
        <taxon>Parasitengona</taxon>
        <taxon>Trombidioidea</taxon>
        <taxon>Trombidiidae</taxon>
        <taxon>Dinothrombium</taxon>
    </lineage>
</organism>
<gene>
    <name evidence="2" type="ORF">B4U79_06255</name>
</gene>
<proteinExistence type="predicted"/>
<feature type="compositionally biased region" description="Low complexity" evidence="1">
    <location>
        <begin position="163"/>
        <end position="179"/>
    </location>
</feature>
<dbReference type="EMBL" id="NCKU01009914">
    <property type="protein sequence ID" value="RWS01071.1"/>
    <property type="molecule type" value="Genomic_DNA"/>
</dbReference>
<evidence type="ECO:0000313" key="2">
    <source>
        <dbReference type="EMBL" id="RWS01071.1"/>
    </source>
</evidence>